<dbReference type="PANTHER" id="PTHR32479">
    <property type="entry name" value="GLYCOLATE OXIDASE IRON-SULFUR SUBUNIT"/>
    <property type="match status" value="1"/>
</dbReference>
<dbReference type="Pfam" id="PF02754">
    <property type="entry name" value="CCG"/>
    <property type="match status" value="1"/>
</dbReference>
<dbReference type="PANTHER" id="PTHR32479:SF19">
    <property type="entry name" value="ANAEROBIC GLYCEROL-3-PHOSPHATE DEHYDROGENASE SUBUNIT C"/>
    <property type="match status" value="1"/>
</dbReference>
<dbReference type="InParanoid" id="D2V6M8"/>
<sequence>MIKKVVSLNKTTHQINKIVGNAVARGFHVSQFRREEEHVASNTSSNAGEAKRVPRKKRFATLAVEEEINSSTSTSTSTPSVQREAQRFEAFRYSIPWKDAEYYNEEKLENEMRRIFEICHGCRRCFNLCESFPSLFDMIDKVEVLEQVPSSEFKKISDKCTMCDLCYNTKCPYVPPHEFNIDFPHLMLRYRAVEQKKKNESHTTQNPPIQLRETTGFLTKDSPNKEFEAPVHEGVDRKLTLEKESELSQQLLTKMDRNGFLLTRLPQSISYFLMNNSIIRTILDKLNLVHKKAYLPPFTFGTLMGKLNSTTPKNQSSNTNQEKVIIYTTCLGNYNKPELVEYSKYILEKNGVEVAIDYNMCCGMPYFEQGDLAAVSKSAEKVSDFLVNKYISKGFKVVTVVPSCSLMLKSEWANVLPENENVQSVKRNTMDITEYLVYLAKKNGGKLPTHDQIKEIPYSITLHHACHARAQNMGNKGLDVLKFIPNAKVSVIQRCSGHGGSFGTKKAHFDTAVKFGMPVAKKILQDASKSKTTHVMSSECPLAQEHLAQVTEMSKEEKQGTVSTISSNGNDHNIQSKHPIEILYEAYQK</sequence>
<evidence type="ECO:0000256" key="3">
    <source>
        <dbReference type="ARBA" id="ARBA00022737"/>
    </source>
</evidence>
<evidence type="ECO:0000313" key="9">
    <source>
        <dbReference type="Proteomes" id="UP000006671"/>
    </source>
</evidence>
<feature type="domain" description="Cysteine-rich" evidence="7">
    <location>
        <begin position="325"/>
        <end position="409"/>
    </location>
</feature>
<dbReference type="OrthoDB" id="10265118at2759"/>
<accession>D2V6M8</accession>
<evidence type="ECO:0000256" key="5">
    <source>
        <dbReference type="ARBA" id="ARBA00023014"/>
    </source>
</evidence>
<dbReference type="GO" id="GO:0051539">
    <property type="term" value="F:4 iron, 4 sulfur cluster binding"/>
    <property type="evidence" value="ECO:0007669"/>
    <property type="project" value="UniProtKB-KW"/>
</dbReference>
<dbReference type="SUPFAM" id="SSF54862">
    <property type="entry name" value="4Fe-4S ferredoxins"/>
    <property type="match status" value="1"/>
</dbReference>
<keyword evidence="2" id="KW-0479">Metal-binding</keyword>
<evidence type="ECO:0000256" key="4">
    <source>
        <dbReference type="ARBA" id="ARBA00023004"/>
    </source>
</evidence>
<proteinExistence type="predicted"/>
<evidence type="ECO:0000313" key="8">
    <source>
        <dbReference type="EMBL" id="EFC47468.1"/>
    </source>
</evidence>
<keyword evidence="1" id="KW-0004">4Fe-4S</keyword>
<evidence type="ECO:0000256" key="2">
    <source>
        <dbReference type="ARBA" id="ARBA00022723"/>
    </source>
</evidence>
<dbReference type="GO" id="GO:0046872">
    <property type="term" value="F:metal ion binding"/>
    <property type="evidence" value="ECO:0007669"/>
    <property type="project" value="UniProtKB-KW"/>
</dbReference>
<dbReference type="InterPro" id="IPR004017">
    <property type="entry name" value="Cys_rich_dom"/>
</dbReference>
<dbReference type="OMA" id="IFEICHG"/>
<dbReference type="eggNOG" id="ENOG502SY4U">
    <property type="taxonomic scope" value="Eukaryota"/>
</dbReference>
<keyword evidence="4" id="KW-0408">Iron</keyword>
<keyword evidence="3" id="KW-0677">Repeat</keyword>
<evidence type="ECO:0000256" key="6">
    <source>
        <dbReference type="SAM" id="MobiDB-lite"/>
    </source>
</evidence>
<keyword evidence="9" id="KW-1185">Reference proteome</keyword>
<dbReference type="InterPro" id="IPR017900">
    <property type="entry name" value="4Fe4S_Fe_S_CS"/>
</dbReference>
<name>D2V6M8_NAEGR</name>
<keyword evidence="5" id="KW-0411">Iron-sulfur</keyword>
<dbReference type="GO" id="GO:0016491">
    <property type="term" value="F:oxidoreductase activity"/>
    <property type="evidence" value="ECO:0007669"/>
    <property type="project" value="UniProtKB-ARBA"/>
</dbReference>
<dbReference type="PROSITE" id="PS00198">
    <property type="entry name" value="4FE4S_FER_1"/>
    <property type="match status" value="1"/>
</dbReference>
<evidence type="ECO:0000259" key="7">
    <source>
        <dbReference type="Pfam" id="PF02754"/>
    </source>
</evidence>
<dbReference type="Gene3D" id="3.30.70.20">
    <property type="match status" value="1"/>
</dbReference>
<organism evidence="9">
    <name type="scientific">Naegleria gruberi</name>
    <name type="common">Amoeba</name>
    <dbReference type="NCBI Taxonomy" id="5762"/>
    <lineage>
        <taxon>Eukaryota</taxon>
        <taxon>Discoba</taxon>
        <taxon>Heterolobosea</taxon>
        <taxon>Tetramitia</taxon>
        <taxon>Eutetramitia</taxon>
        <taxon>Vahlkampfiidae</taxon>
        <taxon>Naegleria</taxon>
    </lineage>
</organism>
<evidence type="ECO:0000256" key="1">
    <source>
        <dbReference type="ARBA" id="ARBA00022485"/>
    </source>
</evidence>
<reference evidence="8 9" key="1">
    <citation type="journal article" date="2010" name="Cell">
        <title>The genome of Naegleria gruberi illuminates early eukaryotic versatility.</title>
        <authorList>
            <person name="Fritz-Laylin L.K."/>
            <person name="Prochnik S.E."/>
            <person name="Ginger M.L."/>
            <person name="Dacks J.B."/>
            <person name="Carpenter M.L."/>
            <person name="Field M.C."/>
            <person name="Kuo A."/>
            <person name="Paredez A."/>
            <person name="Chapman J."/>
            <person name="Pham J."/>
            <person name="Shu S."/>
            <person name="Neupane R."/>
            <person name="Cipriano M."/>
            <person name="Mancuso J."/>
            <person name="Tu H."/>
            <person name="Salamov A."/>
            <person name="Lindquist E."/>
            <person name="Shapiro H."/>
            <person name="Lucas S."/>
            <person name="Grigoriev I.V."/>
            <person name="Cande W.Z."/>
            <person name="Fulton C."/>
            <person name="Rokhsar D.S."/>
            <person name="Dawson S.C."/>
        </authorList>
    </citation>
    <scope>NUCLEOTIDE SEQUENCE [LARGE SCALE GENOMIC DNA]</scope>
    <source>
        <strain evidence="8 9">NEG-M</strain>
    </source>
</reference>
<dbReference type="EMBL" id="GG738854">
    <property type="protein sequence ID" value="EFC47468.1"/>
    <property type="molecule type" value="Genomic_DNA"/>
</dbReference>
<dbReference type="GeneID" id="8861659"/>
<dbReference type="RefSeq" id="XP_002680212.1">
    <property type="nucleotide sequence ID" value="XM_002680166.1"/>
</dbReference>
<dbReference type="AlphaFoldDB" id="D2V6M8"/>
<dbReference type="STRING" id="5762.D2V6M8"/>
<feature type="region of interest" description="Disordered" evidence="6">
    <location>
        <begin position="35"/>
        <end position="54"/>
    </location>
</feature>
<protein>
    <submittedName>
        <fullName evidence="8">Anaerobic glycerol-3-phosphate dehydrogenase subunit C</fullName>
    </submittedName>
</protein>
<dbReference type="VEuPathDB" id="AmoebaDB:NAEGRDRAFT_78805"/>
<gene>
    <name evidence="8" type="ORF">NAEGRDRAFT_78805</name>
</gene>
<dbReference type="Proteomes" id="UP000006671">
    <property type="component" value="Unassembled WGS sequence"/>
</dbReference>
<dbReference type="KEGG" id="ngr:NAEGRDRAFT_78805"/>